<evidence type="ECO:0000313" key="3">
    <source>
        <dbReference type="EMBL" id="AZI41701.1"/>
    </source>
</evidence>
<dbReference type="AlphaFoldDB" id="A0A3G8YJR7"/>
<name>A0A3G8YJR7_9DEIO</name>
<dbReference type="Proteomes" id="UP000276417">
    <property type="component" value="Chromosome 1"/>
</dbReference>
<sequence>MTAFSLPTQDQIHSIPSAHTLKGNLLSYEFPSGFAERLAHEHGWTLPFTLEVLREYRRFLVLAATCGQSVTPSKAVDAAWHEHLTHTRDYWLRLIPLLPAPLHHDPSGGSPTESAHFAQQYLGTLELYRAEFGQPDAQIWPNPHFPSSRPPTQRPIKRRLPRWLLLAAVWLLGGLALYAFGVWAVAGLALLGVVVAAQLSSPRKQRSGSGGDGNGGSGFFGLLGDLGSGGGSTGDSSCGDSSGDSGSCDSGGDAGGSSDGGSSCGSGCGGGCSS</sequence>
<dbReference type="OrthoDB" id="71172at2"/>
<evidence type="ECO:0008006" key="5">
    <source>
        <dbReference type="Google" id="ProtNLM"/>
    </source>
</evidence>
<feature type="transmembrane region" description="Helical" evidence="2">
    <location>
        <begin position="163"/>
        <end position="196"/>
    </location>
</feature>
<feature type="region of interest" description="Disordered" evidence="1">
    <location>
        <begin position="226"/>
        <end position="274"/>
    </location>
</feature>
<keyword evidence="2" id="KW-1133">Transmembrane helix</keyword>
<gene>
    <name evidence="3" type="ORF">EHF33_02190</name>
</gene>
<reference evidence="3 4" key="1">
    <citation type="submission" date="2018-11" db="EMBL/GenBank/DDBJ databases">
        <title>Deinococcus shelandsis sp. nov., isolated from South Shetland Islands soil of Antarctica.</title>
        <authorList>
            <person name="Tian J."/>
        </authorList>
    </citation>
    <scope>NUCLEOTIDE SEQUENCE [LARGE SCALE GENOMIC DNA]</scope>
    <source>
        <strain evidence="3 4">S14-83T</strain>
    </source>
</reference>
<protein>
    <recommendedName>
        <fullName evidence="5">TIGR04222 domain-containing membrane protein</fullName>
    </recommendedName>
</protein>
<keyword evidence="2" id="KW-0472">Membrane</keyword>
<dbReference type="KEGG" id="dph:EHF33_02190"/>
<keyword evidence="4" id="KW-1185">Reference proteome</keyword>
<evidence type="ECO:0000256" key="1">
    <source>
        <dbReference type="SAM" id="MobiDB-lite"/>
    </source>
</evidence>
<evidence type="ECO:0000256" key="2">
    <source>
        <dbReference type="SAM" id="Phobius"/>
    </source>
</evidence>
<accession>A0A3G8YJR7</accession>
<feature type="compositionally biased region" description="Gly residues" evidence="1">
    <location>
        <begin position="252"/>
        <end position="274"/>
    </location>
</feature>
<feature type="compositionally biased region" description="Low complexity" evidence="1">
    <location>
        <begin position="234"/>
        <end position="251"/>
    </location>
</feature>
<evidence type="ECO:0000313" key="4">
    <source>
        <dbReference type="Proteomes" id="UP000276417"/>
    </source>
</evidence>
<proteinExistence type="predicted"/>
<organism evidence="3 4">
    <name type="scientific">Deinococcus psychrotolerans</name>
    <dbReference type="NCBI Taxonomy" id="2489213"/>
    <lineage>
        <taxon>Bacteria</taxon>
        <taxon>Thermotogati</taxon>
        <taxon>Deinococcota</taxon>
        <taxon>Deinococci</taxon>
        <taxon>Deinococcales</taxon>
        <taxon>Deinococcaceae</taxon>
        <taxon>Deinococcus</taxon>
    </lineage>
</organism>
<dbReference type="RefSeq" id="WP_124867472.1">
    <property type="nucleotide sequence ID" value="NZ_CP034183.1"/>
</dbReference>
<keyword evidence="2" id="KW-0812">Transmembrane</keyword>
<dbReference type="EMBL" id="CP034183">
    <property type="protein sequence ID" value="AZI41701.1"/>
    <property type="molecule type" value="Genomic_DNA"/>
</dbReference>